<feature type="region of interest" description="Disordered" evidence="1">
    <location>
        <begin position="784"/>
        <end position="830"/>
    </location>
</feature>
<dbReference type="InterPro" id="IPR057191">
    <property type="entry name" value="DUF7869"/>
</dbReference>
<dbReference type="PROSITE" id="PS50250">
    <property type="entry name" value="PCI"/>
    <property type="match status" value="1"/>
</dbReference>
<dbReference type="Pfam" id="PF01399">
    <property type="entry name" value="PCI"/>
    <property type="match status" value="1"/>
</dbReference>
<dbReference type="SUPFAM" id="SSF46785">
    <property type="entry name" value="Winged helix' DNA-binding domain"/>
    <property type="match status" value="1"/>
</dbReference>
<evidence type="ECO:0000313" key="5">
    <source>
        <dbReference type="Proteomes" id="UP000237271"/>
    </source>
</evidence>
<dbReference type="SMART" id="SM00088">
    <property type="entry name" value="PINT"/>
    <property type="match status" value="1"/>
</dbReference>
<dbReference type="PANTHER" id="PTHR34415:SF1">
    <property type="entry name" value="INTEGRASE CATALYTIC DOMAIN-CONTAINING PROTEIN"/>
    <property type="match status" value="1"/>
</dbReference>
<dbReference type="InterPro" id="IPR000717">
    <property type="entry name" value="PCI_dom"/>
</dbReference>
<evidence type="ECO:0000256" key="2">
    <source>
        <dbReference type="SAM" id="Phobius"/>
    </source>
</evidence>
<evidence type="ECO:0000313" key="4">
    <source>
        <dbReference type="EMBL" id="POM78289.1"/>
    </source>
</evidence>
<dbReference type="InterPro" id="IPR036390">
    <property type="entry name" value="WH_DNA-bd_sf"/>
</dbReference>
<sequence length="1378" mass="156870">MLQSRCVEAIQSNAPWLLRYLCAGVILHKRRRNLIKDLLRVLRVDDKGYRDPIVDFVDCLFVNFDFESAQEKLRECEVVLASDFFLYEKNSTDFMEAARLAIFEMYCRVHRTIDMKVLSSKLAMQEDGEAEKWIVNLIRNARLDAKIDSQEGRIVMGLPQNSVHRQVIDKTRDLAARTCSMVAQFERMVAVTLAVVVLKTVCLSISIRHDFGNADALWRRPKALYLLGGGWILFVCWFVGSLAGLDKRIVNNRPFLVRSQDSDIYSQQVLLKIPAAQPDNAVQDITVEVQPSREVLPMSKDFYTSSYNDGDTSTTIIFNVFKGRPKALAVQLMKALTQKSVSPPEVWVMCFNSPMEKKYRHVVDAVKGKYPELAHKVKFTASDFNYKFHGRFLLAYMATTKYVLIVDDDKAIDGDTVRDYLMYMKIQKGVWGNNGHRRASTFEGYKSWPRNFTGESWAEQDYLSGMWFLEQSWLEYFMKERLPSWATSEDMHLSHVMRKYLNLNTYAGRVAIGKTLPRKPKEVQATQGSALDLREFIFDHELGRGNKVASVDSPIETLVYAETVGDIEDYLAKLDTCPSVNDSTTVRVDVNRREILSPWCDGGKTAAVFRGAKEQDVEGLITAAEKLCAKTNCEYFSVKPNIRHGIRYFNMREGYGQTSVEIPFQTGASDVIMSLVGILNNVLPKTLFVPDVDSMVWPETDSTKRNRLQIYHRTVLLAVDIHRNSKTNGKAIDGKVKDEWLITDDFPSEMETLIWSRGCPSQEVDVQLAQNTSGADAVLNDAISDEEESEEPDSEEPDDSGDEDWSDDDGSAGEEDVTGESAESEVDVEEEDISINLLDVDIQQGVIRDDVCERRCLQGKAGELEWLACSLGQMSKPEKTTCILTLLGVLMQTDTAERRRGNGEREKFHYYLPYVGRVCRPSFARCLGVQPLTIQRYKKRVHDGNIAAKVHGNRHNKNASKIDLVWLVKWFKEFAAEVGEVVPVRVRMQKTKDGMVKKYYSREDYTLLSATFTWEALYDEMHKFVSLGLRVCGPARSTFRKLLSVHCSNIKIRSAQSNVCDLCTIYQSRMRRGAPAEQVEELDQHTESARRMRREYKKDRAAVHASDGSSSDVAVIVMDFSQNMTIPSVTATPSQWYFCSLLAVNVFGIFYENEGAQTNYVYDEFVSGKGSDQINSMLQHFIRTVLLPAGKKHLIVWASFERIDYKFFVKGHTKNFCDRGFGHIRRHVGRADCWTMDHIVSAVNEAASSSITVHISRGNEFFKSYKPLVTELYKKLVGVQQYQIFSMEATKPDVVQCKKGPDDEPVEQDLRRKVDGVLTESTKVERMLTHFLEDLSYPSLNERRRQSSTTRSVHTSLMSFRMIVSTLPRAKTSKTTLN</sequence>
<dbReference type="OrthoDB" id="166559at2759"/>
<keyword evidence="2" id="KW-0472">Membrane</keyword>
<evidence type="ECO:0000256" key="1">
    <source>
        <dbReference type="SAM" id="MobiDB-lite"/>
    </source>
</evidence>
<dbReference type="Pfam" id="PF25273">
    <property type="entry name" value="DUF7869"/>
    <property type="match status" value="1"/>
</dbReference>
<accession>A0A2P4YKL7</accession>
<feature type="domain" description="PCI" evidence="3">
    <location>
        <begin position="1"/>
        <end position="161"/>
    </location>
</feature>
<gene>
    <name evidence="4" type="ORF">PHPALM_4197</name>
</gene>
<feature type="transmembrane region" description="Helical" evidence="2">
    <location>
        <begin position="223"/>
        <end position="245"/>
    </location>
</feature>
<protein>
    <recommendedName>
        <fullName evidence="3">PCI domain-containing protein</fullName>
    </recommendedName>
</protein>
<organism evidence="4 5">
    <name type="scientific">Phytophthora palmivora</name>
    <dbReference type="NCBI Taxonomy" id="4796"/>
    <lineage>
        <taxon>Eukaryota</taxon>
        <taxon>Sar</taxon>
        <taxon>Stramenopiles</taxon>
        <taxon>Oomycota</taxon>
        <taxon>Peronosporomycetes</taxon>
        <taxon>Peronosporales</taxon>
        <taxon>Peronosporaceae</taxon>
        <taxon>Phytophthora</taxon>
    </lineage>
</organism>
<dbReference type="PANTHER" id="PTHR34415">
    <property type="entry name" value="INTEGRASE CATALYTIC DOMAIN-CONTAINING PROTEIN"/>
    <property type="match status" value="1"/>
</dbReference>
<dbReference type="Proteomes" id="UP000237271">
    <property type="component" value="Unassembled WGS sequence"/>
</dbReference>
<proteinExistence type="predicted"/>
<keyword evidence="2" id="KW-0812">Transmembrane</keyword>
<keyword evidence="5" id="KW-1185">Reference proteome</keyword>
<reference evidence="4 5" key="1">
    <citation type="journal article" date="2017" name="Genome Biol. Evol.">
        <title>Phytophthora megakarya and P. palmivora, closely related causal agents of cacao black pod rot, underwent increases in genome sizes and gene numbers by different mechanisms.</title>
        <authorList>
            <person name="Ali S.S."/>
            <person name="Shao J."/>
            <person name="Lary D.J."/>
            <person name="Kronmiller B."/>
            <person name="Shen D."/>
            <person name="Strem M.D."/>
            <person name="Amoako-Attah I."/>
            <person name="Akrofi A.Y."/>
            <person name="Begoude B.A."/>
            <person name="Ten Hoopen G.M."/>
            <person name="Coulibaly K."/>
            <person name="Kebe B.I."/>
            <person name="Melnick R.L."/>
            <person name="Guiltinan M.J."/>
            <person name="Tyler B.M."/>
            <person name="Meinhardt L.W."/>
            <person name="Bailey B.A."/>
        </authorList>
    </citation>
    <scope>NUCLEOTIDE SEQUENCE [LARGE SCALE GENOMIC DNA]</scope>
    <source>
        <strain evidence="5">sbr112.9</strain>
    </source>
</reference>
<comment type="caution">
    <text evidence="4">The sequence shown here is derived from an EMBL/GenBank/DDBJ whole genome shotgun (WGS) entry which is preliminary data.</text>
</comment>
<dbReference type="EMBL" id="NCKW01002065">
    <property type="protein sequence ID" value="POM78289.1"/>
    <property type="molecule type" value="Genomic_DNA"/>
</dbReference>
<feature type="transmembrane region" description="Helical" evidence="2">
    <location>
        <begin position="188"/>
        <end position="211"/>
    </location>
</feature>
<name>A0A2P4YKL7_9STRA</name>
<evidence type="ECO:0000259" key="3">
    <source>
        <dbReference type="PROSITE" id="PS50250"/>
    </source>
</evidence>
<keyword evidence="2" id="KW-1133">Transmembrane helix</keyword>